<dbReference type="KEGG" id="abp:AGABI1DRAFT12817"/>
<keyword evidence="2" id="KW-1185">Reference proteome</keyword>
<protein>
    <submittedName>
        <fullName evidence="1">Uncharacterized protein</fullName>
    </submittedName>
</protein>
<name>K5XT48_AGABU</name>
<feature type="non-terminal residue" evidence="1">
    <location>
        <position position="310"/>
    </location>
</feature>
<gene>
    <name evidence="1" type="ORF">AGABI1DRAFT_12817</name>
</gene>
<feature type="non-terminal residue" evidence="1">
    <location>
        <position position="1"/>
    </location>
</feature>
<dbReference type="RefSeq" id="XP_007331183.1">
    <property type="nucleotide sequence ID" value="XM_007331121.1"/>
</dbReference>
<dbReference type="GeneID" id="18826767"/>
<dbReference type="Proteomes" id="UP000008493">
    <property type="component" value="Unassembled WGS sequence"/>
</dbReference>
<dbReference type="EMBL" id="JH971393">
    <property type="protein sequence ID" value="EKM78170.1"/>
    <property type="molecule type" value="Genomic_DNA"/>
</dbReference>
<organism evidence="1 2">
    <name type="scientific">Agaricus bisporus var. burnettii (strain JB137-S8 / ATCC MYA-4627 / FGSC 10392)</name>
    <name type="common">White button mushroom</name>
    <dbReference type="NCBI Taxonomy" id="597362"/>
    <lineage>
        <taxon>Eukaryota</taxon>
        <taxon>Fungi</taxon>
        <taxon>Dikarya</taxon>
        <taxon>Basidiomycota</taxon>
        <taxon>Agaricomycotina</taxon>
        <taxon>Agaricomycetes</taxon>
        <taxon>Agaricomycetidae</taxon>
        <taxon>Agaricales</taxon>
        <taxon>Agaricineae</taxon>
        <taxon>Agaricaceae</taxon>
        <taxon>Agaricus</taxon>
    </lineage>
</organism>
<dbReference type="HOGENOM" id="CLU_068076_0_0_1"/>
<dbReference type="InParanoid" id="K5XT48"/>
<reference evidence="2" key="1">
    <citation type="journal article" date="2012" name="Proc. Natl. Acad. Sci. U.S.A.">
        <title>Genome sequence of the button mushroom Agaricus bisporus reveals mechanisms governing adaptation to a humic-rich ecological niche.</title>
        <authorList>
            <person name="Morin E."/>
            <person name="Kohler A."/>
            <person name="Baker A.R."/>
            <person name="Foulongne-Oriol M."/>
            <person name="Lombard V."/>
            <person name="Nagy L.G."/>
            <person name="Ohm R.A."/>
            <person name="Patyshakuliyeva A."/>
            <person name="Brun A."/>
            <person name="Aerts A.L."/>
            <person name="Bailey A.M."/>
            <person name="Billette C."/>
            <person name="Coutinho P.M."/>
            <person name="Deakin G."/>
            <person name="Doddapaneni H."/>
            <person name="Floudas D."/>
            <person name="Grimwood J."/>
            <person name="Hilden K."/>
            <person name="Kuees U."/>
            <person name="LaButti K.M."/>
            <person name="Lapidus A."/>
            <person name="Lindquist E.A."/>
            <person name="Lucas S.M."/>
            <person name="Murat C."/>
            <person name="Riley R.W."/>
            <person name="Salamov A.A."/>
            <person name="Schmutz J."/>
            <person name="Subramanian V."/>
            <person name="Woesten H.A.B."/>
            <person name="Xu J."/>
            <person name="Eastwood D.C."/>
            <person name="Foster G.D."/>
            <person name="Sonnenberg A.S."/>
            <person name="Cullen D."/>
            <person name="de Vries R.P."/>
            <person name="Lundell T."/>
            <person name="Hibbett D.S."/>
            <person name="Henrissat B."/>
            <person name="Burton K.S."/>
            <person name="Kerrigan R.W."/>
            <person name="Challen M.P."/>
            <person name="Grigoriev I.V."/>
            <person name="Martin F."/>
        </authorList>
    </citation>
    <scope>NUCLEOTIDE SEQUENCE [LARGE SCALE GENOMIC DNA]</scope>
    <source>
        <strain evidence="2">JB137-S8 / ATCC MYA-4627 / FGSC 10392</strain>
    </source>
</reference>
<sequence length="310" mass="35284">TSEVIGILPIPDDIRERSAMAQYVPVSDSRQQYTFIASMQGTRKPVLPVHTPDEEHFFHELMQSDPSFSPQSGEPHWNKAVRVWNSNAERVGIYYKLVEQLKTYYAKWKARLHIKEAFSMTAAQRRSVARQIHDPHCSLLAPAIPAKPLELHHVLGGLSTMIPHPPELSHHLSSTSIVPVATQPVVLRKQRIIYTSAKRTHEIIVPCGRSLQEDNAWKHSNNVYNACIRNRSHSYVIPSVRLEMHANQCVASQLHKKMVVAKSRKPRTCKKCAKPECPGKRSVKDCKNLCHDCGKYECRGRNSKRLHLTC</sequence>
<proteinExistence type="predicted"/>
<dbReference type="OrthoDB" id="1920326at2759"/>
<evidence type="ECO:0000313" key="2">
    <source>
        <dbReference type="Proteomes" id="UP000008493"/>
    </source>
</evidence>
<accession>K5XT48</accession>
<dbReference type="STRING" id="597362.K5XT48"/>
<evidence type="ECO:0000313" key="1">
    <source>
        <dbReference type="EMBL" id="EKM78170.1"/>
    </source>
</evidence>
<dbReference type="eggNOG" id="ENOG502RCE4">
    <property type="taxonomic scope" value="Eukaryota"/>
</dbReference>
<dbReference type="AlphaFoldDB" id="K5XT48"/>